<evidence type="ECO:0000313" key="1">
    <source>
        <dbReference type="EMBL" id="PTX58696.1"/>
    </source>
</evidence>
<accession>A0A2T6BRL7</accession>
<gene>
    <name evidence="1" type="ORF">C8N46_1124</name>
</gene>
<dbReference type="RefSeq" id="WP_108116580.1">
    <property type="nucleotide sequence ID" value="NZ_QBKT01000012.1"/>
</dbReference>
<proteinExistence type="predicted"/>
<dbReference type="Gene3D" id="2.130.10.10">
    <property type="entry name" value="YVTN repeat-like/Quinoprotein amine dehydrogenase"/>
    <property type="match status" value="1"/>
</dbReference>
<dbReference type="AlphaFoldDB" id="A0A2T6BRL7"/>
<organism evidence="1 2">
    <name type="scientific">Kordia periserrulae</name>
    <dbReference type="NCBI Taxonomy" id="701523"/>
    <lineage>
        <taxon>Bacteria</taxon>
        <taxon>Pseudomonadati</taxon>
        <taxon>Bacteroidota</taxon>
        <taxon>Flavobacteriia</taxon>
        <taxon>Flavobacteriales</taxon>
        <taxon>Flavobacteriaceae</taxon>
        <taxon>Kordia</taxon>
    </lineage>
</organism>
<dbReference type="PROSITE" id="PS51257">
    <property type="entry name" value="PROKAR_LIPOPROTEIN"/>
    <property type="match status" value="1"/>
</dbReference>
<dbReference type="SUPFAM" id="SSF50998">
    <property type="entry name" value="Quinoprotein alcohol dehydrogenase-like"/>
    <property type="match status" value="1"/>
</dbReference>
<dbReference type="InterPro" id="IPR011047">
    <property type="entry name" value="Quinoprotein_ADH-like_sf"/>
</dbReference>
<dbReference type="Proteomes" id="UP000244090">
    <property type="component" value="Unassembled WGS sequence"/>
</dbReference>
<sequence>MKRICILLGILLFFSCETETTPKEYSLLEFAPQDAAAVIQIQDLESFRSELKNNQLLKSFRQPAFKKDFNAFVDYLQYVQPNSKSLVSFHELGKDSFEYLFVTKFHPKLIVLDSTVKPITEKITYQNNTITKTTIGNRANYTFIADSVFVNSSSELLIENCIRSYQKATIPETLKKVYATIDETKSATMFINPKYVSPLLKKLFPNATTNIVSTIGQQAALDISILPDEISFTGIVTANDSLGHALSSLKNTSPRASKIAKVIPPFFDYFTSVTFDAYEKFHPKTKNSQLDALEEVATFRFNNTTFTGLRFISSSNEAITELETKPVFSTIRNTNIYENTDETLFKNHFTPFINSFDNKIFTILDEYIIFSDAKGLRSLAMLIGMYKDEQTLSHQKNYQETMNDLSDESSLLLLVNTEQFKKTFAESTSKKYHKEILSINFEDYPFAALQFTNERGNDYAHVHGMLKRNTAKPSENTISQLLNVVLDHPAATAPQFVKNHITKQKEIVVQDSQNMLYLIATTGKVLWKKQLDGTILGTISQVDLYRNGRLQLAFTTPQSFYVLDRNGNDVKPYPTKASSTYTQPVAIFDYDNSKNYRFVFIEGNNVMMRDKKGKQVTGFTFAGSENDFIHPPQHFRVLTKDYITFQESNGKLHILSRTGKPRITPKKNVQFSDNTMYIHDNLFTTSDRNGNLIQIDQKGNVQATKLPVESNHAVVMTNKTLVTFSENKLRIKDKTVELDFGSYSKPNIFLIRNKIYVSITDKDAQKVYLFDSNAETIPGFPAFGTSAADLENFDKDNKLELVTKGENNTILVYKLN</sequence>
<reference evidence="1 2" key="1">
    <citation type="submission" date="2018-04" db="EMBL/GenBank/DDBJ databases">
        <title>Genomic Encyclopedia of Archaeal and Bacterial Type Strains, Phase II (KMG-II): from individual species to whole genera.</title>
        <authorList>
            <person name="Goeker M."/>
        </authorList>
    </citation>
    <scope>NUCLEOTIDE SEQUENCE [LARGE SCALE GENOMIC DNA]</scope>
    <source>
        <strain evidence="1 2">DSM 25731</strain>
    </source>
</reference>
<dbReference type="EMBL" id="QBKT01000012">
    <property type="protein sequence ID" value="PTX58696.1"/>
    <property type="molecule type" value="Genomic_DNA"/>
</dbReference>
<keyword evidence="2" id="KW-1185">Reference proteome</keyword>
<dbReference type="InterPro" id="IPR015943">
    <property type="entry name" value="WD40/YVTN_repeat-like_dom_sf"/>
</dbReference>
<protein>
    <submittedName>
        <fullName evidence="1">Putative pyrroloquinoline-quinone binding quinoprotein</fullName>
    </submittedName>
</protein>
<comment type="caution">
    <text evidence="1">The sequence shown here is derived from an EMBL/GenBank/DDBJ whole genome shotgun (WGS) entry which is preliminary data.</text>
</comment>
<evidence type="ECO:0000313" key="2">
    <source>
        <dbReference type="Proteomes" id="UP000244090"/>
    </source>
</evidence>
<dbReference type="OrthoDB" id="1093345at2"/>
<name>A0A2T6BRL7_9FLAO</name>